<feature type="region of interest" description="Disordered" evidence="1">
    <location>
        <begin position="1"/>
        <end position="75"/>
    </location>
</feature>
<evidence type="ECO:0000256" key="1">
    <source>
        <dbReference type="SAM" id="MobiDB-lite"/>
    </source>
</evidence>
<feature type="compositionally biased region" description="Pro residues" evidence="1">
    <location>
        <begin position="1"/>
        <end position="15"/>
    </location>
</feature>
<name>A0A0D2Q275_HYPSF</name>
<evidence type="ECO:0000313" key="2">
    <source>
        <dbReference type="EMBL" id="KJA25635.1"/>
    </source>
</evidence>
<dbReference type="EMBL" id="KN817531">
    <property type="protein sequence ID" value="KJA25635.1"/>
    <property type="molecule type" value="Genomic_DNA"/>
</dbReference>
<feature type="compositionally biased region" description="Polar residues" evidence="1">
    <location>
        <begin position="58"/>
        <end position="69"/>
    </location>
</feature>
<evidence type="ECO:0000313" key="3">
    <source>
        <dbReference type="Proteomes" id="UP000054270"/>
    </source>
</evidence>
<accession>A0A0D2Q275</accession>
<sequence>MEALPPSPPPSPPPSTGHHSPPGLQPDQRPLNQPPHNEYSQNQPFYNPRQAPFPPAPSTQHSLSTTPFQSYPDPPANYGMSQVHYTQSQFWAQGYVSGCPPMGPAHFGSASSESPPNWVPYYPQWGPGCPEGYPPYLVYEPLDVQSYHQPLLPSPPYRAPSHTADPAYTSAGAALQPQPQDTQPPPSLQPSSLARGAPTAGEIFAFNNRLQANLERFADECEERLALNDRRINFLVHSVIRMKRDLEDIITHREDIRTDFEDARARFEDVRTQVTGHQRELTEREAELEDLRTDTKTLASQVDSLQHAHSVDKDMLHDVDNKLALLKVGLRRRYPDFPY</sequence>
<feature type="region of interest" description="Disordered" evidence="1">
    <location>
        <begin position="173"/>
        <end position="195"/>
    </location>
</feature>
<gene>
    <name evidence="2" type="ORF">HYPSUDRAFT_37672</name>
</gene>
<reference evidence="3" key="1">
    <citation type="submission" date="2014-04" db="EMBL/GenBank/DDBJ databases">
        <title>Evolutionary Origins and Diversification of the Mycorrhizal Mutualists.</title>
        <authorList>
            <consortium name="DOE Joint Genome Institute"/>
            <consortium name="Mycorrhizal Genomics Consortium"/>
            <person name="Kohler A."/>
            <person name="Kuo A."/>
            <person name="Nagy L.G."/>
            <person name="Floudas D."/>
            <person name="Copeland A."/>
            <person name="Barry K.W."/>
            <person name="Cichocki N."/>
            <person name="Veneault-Fourrey C."/>
            <person name="LaButti K."/>
            <person name="Lindquist E.A."/>
            <person name="Lipzen A."/>
            <person name="Lundell T."/>
            <person name="Morin E."/>
            <person name="Murat C."/>
            <person name="Riley R."/>
            <person name="Ohm R."/>
            <person name="Sun H."/>
            <person name="Tunlid A."/>
            <person name="Henrissat B."/>
            <person name="Grigoriev I.V."/>
            <person name="Hibbett D.S."/>
            <person name="Martin F."/>
        </authorList>
    </citation>
    <scope>NUCLEOTIDE SEQUENCE [LARGE SCALE GENOMIC DNA]</scope>
    <source>
        <strain evidence="3">FD-334 SS-4</strain>
    </source>
</reference>
<dbReference type="AlphaFoldDB" id="A0A0D2Q275"/>
<proteinExistence type="predicted"/>
<feature type="compositionally biased region" description="Polar residues" evidence="1">
    <location>
        <begin position="30"/>
        <end position="45"/>
    </location>
</feature>
<dbReference type="Proteomes" id="UP000054270">
    <property type="component" value="Unassembled WGS sequence"/>
</dbReference>
<keyword evidence="3" id="KW-1185">Reference proteome</keyword>
<protein>
    <submittedName>
        <fullName evidence="2">Uncharacterized protein</fullName>
    </submittedName>
</protein>
<organism evidence="2 3">
    <name type="scientific">Hypholoma sublateritium (strain FD-334 SS-4)</name>
    <dbReference type="NCBI Taxonomy" id="945553"/>
    <lineage>
        <taxon>Eukaryota</taxon>
        <taxon>Fungi</taxon>
        <taxon>Dikarya</taxon>
        <taxon>Basidiomycota</taxon>
        <taxon>Agaricomycotina</taxon>
        <taxon>Agaricomycetes</taxon>
        <taxon>Agaricomycetidae</taxon>
        <taxon>Agaricales</taxon>
        <taxon>Agaricineae</taxon>
        <taxon>Strophariaceae</taxon>
        <taxon>Hypholoma</taxon>
    </lineage>
</organism>